<dbReference type="RefSeq" id="WP_143527863.1">
    <property type="nucleotide sequence ID" value="NZ_AP019791.1"/>
</dbReference>
<dbReference type="GO" id="GO:0071949">
    <property type="term" value="F:FAD binding"/>
    <property type="evidence" value="ECO:0007669"/>
    <property type="project" value="InterPro"/>
</dbReference>
<evidence type="ECO:0000259" key="2">
    <source>
        <dbReference type="PROSITE" id="PS51387"/>
    </source>
</evidence>
<dbReference type="GO" id="GO:1903457">
    <property type="term" value="P:lactate catabolic process"/>
    <property type="evidence" value="ECO:0007669"/>
    <property type="project" value="TreeGrafter"/>
</dbReference>
<reference evidence="3" key="1">
    <citation type="journal article" date="2019" name="Microbiol. Resour. Announc.">
        <title>Complete Genome Sequence of Rubrobacter xylanophilus Strain AA3-22, Isolated from Arima Onsen in Japan.</title>
        <authorList>
            <person name="Tomariguchi N."/>
            <person name="Miyazaki K."/>
        </authorList>
    </citation>
    <scope>NUCLEOTIDE SEQUENCE [LARGE SCALE GENOMIC DNA]</scope>
    <source>
        <strain evidence="3">AA3-22</strain>
    </source>
</reference>
<dbReference type="InterPro" id="IPR016169">
    <property type="entry name" value="FAD-bd_PCMH_sub2"/>
</dbReference>
<name>A0A510HKJ7_9ACTN</name>
<gene>
    <name evidence="3" type="ORF">RxyAA322_16790</name>
</gene>
<dbReference type="SUPFAM" id="SSF56176">
    <property type="entry name" value="FAD-binding/transporter-associated domain-like"/>
    <property type="match status" value="1"/>
</dbReference>
<accession>A0A510HKJ7</accession>
<dbReference type="PANTHER" id="PTHR11748">
    <property type="entry name" value="D-LACTATE DEHYDROGENASE"/>
    <property type="match status" value="1"/>
</dbReference>
<protein>
    <recommendedName>
        <fullName evidence="2">FAD-binding PCMH-type domain-containing protein</fullName>
    </recommendedName>
</protein>
<comment type="similarity">
    <text evidence="1">Belongs to the FAD-binding oxidoreductase/transferase type 4 family.</text>
</comment>
<dbReference type="InterPro" id="IPR006094">
    <property type="entry name" value="Oxid_FAD_bind_N"/>
</dbReference>
<dbReference type="EMBL" id="AP019791">
    <property type="protein sequence ID" value="BBL79825.1"/>
    <property type="molecule type" value="Genomic_DNA"/>
</dbReference>
<dbReference type="GO" id="GO:0004458">
    <property type="term" value="F:D-lactate dehydrogenase (cytochrome) activity"/>
    <property type="evidence" value="ECO:0007669"/>
    <property type="project" value="TreeGrafter"/>
</dbReference>
<sequence>MKRSPSFRELLESLEGSFGDRCRRHGAGPLATVLPASVEEVVSLARAARRYSVALHPSGAEMDPDLSPPEGEVILVSTRMLRAVRFPDEERRRVEVGPGVLWLELENELHTVHRALPVYPTSAPRTTVGGWLARDGVGVGSFACGWLGENVLSVRVVTPEGHLRTLEGAQVRSVIGALGKTGVIVQATLRLRETTGDRPFAAVFERASDLQRAVVSLLEQRPPLWHLGFANPPMAETLGVRGRYLLFGASLGGGAEPEDLLARILAGNRGRSLDVAEAYRVWGSRFFPADPSRPTPSPGRVLVPASRAGGVLEHAGAAPVRLAVLGSVSRDGSALLLAFAVSGKRLASLGAGDEAGLVGAARSAGGELYHEVLRRRAVRDYTDGSERPE</sequence>
<dbReference type="PROSITE" id="PS51387">
    <property type="entry name" value="FAD_PCMH"/>
    <property type="match status" value="1"/>
</dbReference>
<dbReference type="Proteomes" id="UP000318065">
    <property type="component" value="Chromosome"/>
</dbReference>
<dbReference type="PANTHER" id="PTHR11748:SF111">
    <property type="entry name" value="D-LACTATE DEHYDROGENASE, MITOCHONDRIAL-RELATED"/>
    <property type="match status" value="1"/>
</dbReference>
<organism evidence="3 4">
    <name type="scientific">Rubrobacter xylanophilus</name>
    <dbReference type="NCBI Taxonomy" id="49319"/>
    <lineage>
        <taxon>Bacteria</taxon>
        <taxon>Bacillati</taxon>
        <taxon>Actinomycetota</taxon>
        <taxon>Rubrobacteria</taxon>
        <taxon>Rubrobacterales</taxon>
        <taxon>Rubrobacteraceae</taxon>
        <taxon>Rubrobacter</taxon>
    </lineage>
</organism>
<dbReference type="InterPro" id="IPR016166">
    <property type="entry name" value="FAD-bd_PCMH"/>
</dbReference>
<evidence type="ECO:0000313" key="4">
    <source>
        <dbReference type="Proteomes" id="UP000318065"/>
    </source>
</evidence>
<dbReference type="AlphaFoldDB" id="A0A510HKJ7"/>
<evidence type="ECO:0000313" key="3">
    <source>
        <dbReference type="EMBL" id="BBL79825.1"/>
    </source>
</evidence>
<dbReference type="InterPro" id="IPR036318">
    <property type="entry name" value="FAD-bd_PCMH-like_sf"/>
</dbReference>
<dbReference type="OrthoDB" id="5241828at2"/>
<proteinExistence type="inferred from homology"/>
<dbReference type="Pfam" id="PF01565">
    <property type="entry name" value="FAD_binding_4"/>
    <property type="match status" value="1"/>
</dbReference>
<keyword evidence="4" id="KW-1185">Reference proteome</keyword>
<evidence type="ECO:0000256" key="1">
    <source>
        <dbReference type="ARBA" id="ARBA00008000"/>
    </source>
</evidence>
<dbReference type="GO" id="GO:0008720">
    <property type="term" value="F:D-lactate dehydrogenase (NAD+) activity"/>
    <property type="evidence" value="ECO:0007669"/>
    <property type="project" value="TreeGrafter"/>
</dbReference>
<feature type="domain" description="FAD-binding PCMH-type" evidence="2">
    <location>
        <begin position="25"/>
        <end position="194"/>
    </location>
</feature>
<dbReference type="Gene3D" id="3.30.465.10">
    <property type="match status" value="1"/>
</dbReference>